<dbReference type="NCBIfam" id="TIGR04128">
    <property type="entry name" value="exoso_Fjoh_1448"/>
    <property type="match status" value="1"/>
</dbReference>
<accession>A0ABP8EAN7</accession>
<evidence type="ECO:0000256" key="1">
    <source>
        <dbReference type="ARBA" id="ARBA00004651"/>
    </source>
</evidence>
<evidence type="ECO:0000256" key="8">
    <source>
        <dbReference type="SAM" id="Phobius"/>
    </source>
</evidence>
<feature type="transmembrane region" description="Helical" evidence="8">
    <location>
        <begin position="130"/>
        <end position="152"/>
    </location>
</feature>
<dbReference type="InterPro" id="IPR019127">
    <property type="entry name" value="Exosortase"/>
</dbReference>
<keyword evidence="6 8" id="KW-1133">Transmembrane helix</keyword>
<evidence type="ECO:0000313" key="9">
    <source>
        <dbReference type="EMBL" id="GAA4269296.1"/>
    </source>
</evidence>
<sequence length="162" mass="18675">MYIALSSIYALYLKFSTGTHFYPDYVTNLVARQAELLLDTFGYNSQVVPHPNEPSMKLILNGKYIARVIEGCNAVSVINLFIAFIIAFTGRPKQTFIYVLSGSVLIYTVNLLRIVILSMGMYHYPWRKDILHTVIFPGIIYGMVFLLWMLWVNRFATIYKKT</sequence>
<keyword evidence="10" id="KW-1185">Reference proteome</keyword>
<dbReference type="EMBL" id="BAABAV010000001">
    <property type="protein sequence ID" value="GAA4269296.1"/>
    <property type="molecule type" value="Genomic_DNA"/>
</dbReference>
<dbReference type="Pfam" id="PF09721">
    <property type="entry name" value="Exosortase_EpsH"/>
    <property type="match status" value="1"/>
</dbReference>
<organism evidence="9 10">
    <name type="scientific">Hyunsoonleella aestuarii</name>
    <dbReference type="NCBI Taxonomy" id="912802"/>
    <lineage>
        <taxon>Bacteria</taxon>
        <taxon>Pseudomonadati</taxon>
        <taxon>Bacteroidota</taxon>
        <taxon>Flavobacteriia</taxon>
        <taxon>Flavobacteriales</taxon>
        <taxon>Flavobacteriaceae</taxon>
    </lineage>
</organism>
<keyword evidence="4 8" id="KW-0812">Transmembrane</keyword>
<comment type="subcellular location">
    <subcellularLocation>
        <location evidence="1">Cell membrane</location>
        <topology evidence="1">Multi-pass membrane protein</topology>
    </subcellularLocation>
</comment>
<name>A0ABP8EAN7_9FLAO</name>
<evidence type="ECO:0000256" key="5">
    <source>
        <dbReference type="ARBA" id="ARBA00022801"/>
    </source>
</evidence>
<dbReference type="InterPro" id="IPR026323">
    <property type="entry name" value="Exosortase-related_prot_XrtF"/>
</dbReference>
<keyword evidence="2" id="KW-1003">Cell membrane</keyword>
<keyword evidence="5" id="KW-0378">Hydrolase</keyword>
<reference evidence="10" key="1">
    <citation type="journal article" date="2019" name="Int. J. Syst. Evol. Microbiol.">
        <title>The Global Catalogue of Microorganisms (GCM) 10K type strain sequencing project: providing services to taxonomists for standard genome sequencing and annotation.</title>
        <authorList>
            <consortium name="The Broad Institute Genomics Platform"/>
            <consortium name="The Broad Institute Genome Sequencing Center for Infectious Disease"/>
            <person name="Wu L."/>
            <person name="Ma J."/>
        </authorList>
    </citation>
    <scope>NUCLEOTIDE SEQUENCE [LARGE SCALE GENOMIC DNA]</scope>
    <source>
        <strain evidence="10">JCM 17452</strain>
    </source>
</reference>
<evidence type="ECO:0000256" key="7">
    <source>
        <dbReference type="ARBA" id="ARBA00023136"/>
    </source>
</evidence>
<keyword evidence="3" id="KW-0645">Protease</keyword>
<gene>
    <name evidence="9" type="primary">xrtF</name>
    <name evidence="9" type="ORF">GCM10022257_13970</name>
</gene>
<feature type="transmembrane region" description="Helical" evidence="8">
    <location>
        <begin position="64"/>
        <end position="89"/>
    </location>
</feature>
<evidence type="ECO:0000256" key="3">
    <source>
        <dbReference type="ARBA" id="ARBA00022670"/>
    </source>
</evidence>
<evidence type="ECO:0000313" key="10">
    <source>
        <dbReference type="Proteomes" id="UP001500027"/>
    </source>
</evidence>
<protein>
    <submittedName>
        <fullName evidence="9">Exosortase family protein XrtF</fullName>
    </submittedName>
</protein>
<evidence type="ECO:0000256" key="6">
    <source>
        <dbReference type="ARBA" id="ARBA00022989"/>
    </source>
</evidence>
<evidence type="ECO:0000256" key="4">
    <source>
        <dbReference type="ARBA" id="ARBA00022692"/>
    </source>
</evidence>
<dbReference type="InterPro" id="IPR026392">
    <property type="entry name" value="Exo/Archaeosortase_dom"/>
</dbReference>
<dbReference type="NCBIfam" id="TIGR04178">
    <property type="entry name" value="exo_archaeo"/>
    <property type="match status" value="1"/>
</dbReference>
<feature type="transmembrane region" description="Helical" evidence="8">
    <location>
        <begin position="96"/>
        <end position="124"/>
    </location>
</feature>
<comment type="caution">
    <text evidence="9">The sequence shown here is derived from an EMBL/GenBank/DDBJ whole genome shotgun (WGS) entry which is preliminary data.</text>
</comment>
<keyword evidence="7 8" id="KW-0472">Membrane</keyword>
<dbReference type="Proteomes" id="UP001500027">
    <property type="component" value="Unassembled WGS sequence"/>
</dbReference>
<proteinExistence type="predicted"/>
<evidence type="ECO:0000256" key="2">
    <source>
        <dbReference type="ARBA" id="ARBA00022475"/>
    </source>
</evidence>